<keyword evidence="1" id="KW-0812">Transmembrane</keyword>
<dbReference type="Proteomes" id="UP000321497">
    <property type="component" value="Unassembled WGS sequence"/>
</dbReference>
<dbReference type="OrthoDB" id="1453319at2"/>
<evidence type="ECO:0000256" key="1">
    <source>
        <dbReference type="SAM" id="Phobius"/>
    </source>
</evidence>
<reference evidence="2 3" key="1">
    <citation type="submission" date="2019-08" db="EMBL/GenBank/DDBJ databases">
        <title>Genome of Aequorivita antarctica SW49 (type strain).</title>
        <authorList>
            <person name="Bowman J.P."/>
        </authorList>
    </citation>
    <scope>NUCLEOTIDE SEQUENCE [LARGE SCALE GENOMIC DNA]</scope>
    <source>
        <strain evidence="2 3">SW49</strain>
    </source>
</reference>
<keyword evidence="1" id="KW-1133">Transmembrane helix</keyword>
<keyword evidence="1" id="KW-0472">Membrane</keyword>
<dbReference type="RefSeq" id="WP_111842848.1">
    <property type="nucleotide sequence ID" value="NZ_UEGI01000001.1"/>
</dbReference>
<keyword evidence="3" id="KW-1185">Reference proteome</keyword>
<sequence>MKIFIYILIASAVGLVVFNITKLNFNHLLEGDSSIAAISILAGLCAILALGILLISKRIASKVKK</sequence>
<gene>
    <name evidence="2" type="ORF">ESU54_01660</name>
</gene>
<dbReference type="EMBL" id="VORT01000001">
    <property type="protein sequence ID" value="TXD74925.1"/>
    <property type="molecule type" value="Genomic_DNA"/>
</dbReference>
<proteinExistence type="predicted"/>
<organism evidence="2 3">
    <name type="scientific">Aequorivita antarctica</name>
    <dbReference type="NCBI Taxonomy" id="153266"/>
    <lineage>
        <taxon>Bacteria</taxon>
        <taxon>Pseudomonadati</taxon>
        <taxon>Bacteroidota</taxon>
        <taxon>Flavobacteriia</taxon>
        <taxon>Flavobacteriales</taxon>
        <taxon>Flavobacteriaceae</taxon>
        <taxon>Aequorivita</taxon>
    </lineage>
</organism>
<dbReference type="AlphaFoldDB" id="A0A5C6Z416"/>
<accession>A0A5C6Z416</accession>
<evidence type="ECO:0000313" key="2">
    <source>
        <dbReference type="EMBL" id="TXD74925.1"/>
    </source>
</evidence>
<comment type="caution">
    <text evidence="2">The sequence shown here is derived from an EMBL/GenBank/DDBJ whole genome shotgun (WGS) entry which is preliminary data.</text>
</comment>
<name>A0A5C6Z416_9FLAO</name>
<feature type="transmembrane region" description="Helical" evidence="1">
    <location>
        <begin position="35"/>
        <end position="55"/>
    </location>
</feature>
<evidence type="ECO:0000313" key="3">
    <source>
        <dbReference type="Proteomes" id="UP000321497"/>
    </source>
</evidence>
<protein>
    <submittedName>
        <fullName evidence="2">Uncharacterized protein</fullName>
    </submittedName>
</protein>